<evidence type="ECO:0000256" key="4">
    <source>
        <dbReference type="ARBA" id="ARBA00022525"/>
    </source>
</evidence>
<organism evidence="7 8">
    <name type="scientific">Aeromonas dhakensis</name>
    <dbReference type="NCBI Taxonomy" id="196024"/>
    <lineage>
        <taxon>Bacteria</taxon>
        <taxon>Pseudomonadati</taxon>
        <taxon>Pseudomonadota</taxon>
        <taxon>Gammaproteobacteria</taxon>
        <taxon>Aeromonadales</taxon>
        <taxon>Aeromonadaceae</taxon>
        <taxon>Aeromonas</taxon>
    </lineage>
</organism>
<evidence type="ECO:0000259" key="6">
    <source>
        <dbReference type="Pfam" id="PF00669"/>
    </source>
</evidence>
<gene>
    <name evidence="7" type="ORF">HMPREF1171_01978</name>
</gene>
<dbReference type="NCBIfam" id="TIGR02550">
    <property type="entry name" value="flagell_flgL"/>
    <property type="match status" value="1"/>
</dbReference>
<reference evidence="7 8" key="1">
    <citation type="submission" date="2012-06" db="EMBL/GenBank/DDBJ databases">
        <title>The Genome Sequence of Aeromonas hydrophila SSU.</title>
        <authorList>
            <consortium name="The Broad Institute Genome Sequencing Platform"/>
            <person name="Earl A."/>
            <person name="Ward D."/>
            <person name="Feldgarden M."/>
            <person name="Gevers D."/>
            <person name="Chopra A."/>
            <person name="Walker B."/>
            <person name="Young S.K."/>
            <person name="Zeng Q."/>
            <person name="Gargeya S."/>
            <person name="Fitzgerald M."/>
            <person name="Haas B."/>
            <person name="Abouelleil A."/>
            <person name="Alvarado L."/>
            <person name="Arachchi H.M."/>
            <person name="Berlin A.M."/>
            <person name="Chapman S.B."/>
            <person name="Goldberg J."/>
            <person name="Griggs A."/>
            <person name="Gujja S."/>
            <person name="Hansen M."/>
            <person name="Howarth C."/>
            <person name="Imamovic A."/>
            <person name="Larimer J."/>
            <person name="McCowan C."/>
            <person name="Montmayeur A."/>
            <person name="Murphy C."/>
            <person name="Neiman D."/>
            <person name="Pearson M."/>
            <person name="Priest M."/>
            <person name="Roberts A."/>
            <person name="Saif S."/>
            <person name="Shea T."/>
            <person name="Sisk P."/>
            <person name="Sykes S."/>
            <person name="Wortman J."/>
            <person name="Nusbaum C."/>
            <person name="Birren B."/>
        </authorList>
    </citation>
    <scope>NUCLEOTIDE SEQUENCE [LARGE SCALE GENOMIC DNA]</scope>
    <source>
        <strain evidence="7 8">SSU</strain>
    </source>
</reference>
<dbReference type="Gene3D" id="1.20.1330.10">
    <property type="entry name" value="f41 fragment of flagellin, N-terminal domain"/>
    <property type="match status" value="1"/>
</dbReference>
<dbReference type="GO" id="GO:0005576">
    <property type="term" value="C:extracellular region"/>
    <property type="evidence" value="ECO:0007669"/>
    <property type="project" value="UniProtKB-SubCell"/>
</dbReference>
<dbReference type="SUPFAM" id="SSF64518">
    <property type="entry name" value="Phase 1 flagellin"/>
    <property type="match status" value="1"/>
</dbReference>
<dbReference type="RefSeq" id="WP_005302757.1">
    <property type="nucleotide sequence ID" value="NZ_AOBN01000005.1"/>
</dbReference>
<dbReference type="Pfam" id="PF00669">
    <property type="entry name" value="Flagellin_N"/>
    <property type="match status" value="1"/>
</dbReference>
<evidence type="ECO:0000256" key="1">
    <source>
        <dbReference type="ARBA" id="ARBA00004365"/>
    </source>
</evidence>
<evidence type="ECO:0000313" key="7">
    <source>
        <dbReference type="EMBL" id="EKB27687.1"/>
    </source>
</evidence>
<dbReference type="HOGENOM" id="CLU_024437_5_0_6"/>
<dbReference type="GO" id="GO:0009424">
    <property type="term" value="C:bacterial-type flagellum hook"/>
    <property type="evidence" value="ECO:0007669"/>
    <property type="project" value="InterPro"/>
</dbReference>
<keyword evidence="7" id="KW-0966">Cell projection</keyword>
<keyword evidence="8" id="KW-1185">Reference proteome</keyword>
<feature type="domain" description="Flagellin N-terminal" evidence="6">
    <location>
        <begin position="3"/>
        <end position="140"/>
    </location>
</feature>
<dbReference type="Proteomes" id="UP000005149">
    <property type="component" value="Unassembled WGS sequence"/>
</dbReference>
<proteinExistence type="inferred from homology"/>
<comment type="similarity">
    <text evidence="3">Belongs to the bacterial flagellin family.</text>
</comment>
<dbReference type="GO" id="GO:0005198">
    <property type="term" value="F:structural molecule activity"/>
    <property type="evidence" value="ECO:0007669"/>
    <property type="project" value="InterPro"/>
</dbReference>
<dbReference type="GO" id="GO:0071973">
    <property type="term" value="P:bacterial-type flagellum-dependent cell motility"/>
    <property type="evidence" value="ECO:0007669"/>
    <property type="project" value="InterPro"/>
</dbReference>
<dbReference type="PANTHER" id="PTHR42792">
    <property type="entry name" value="FLAGELLIN"/>
    <property type="match status" value="1"/>
</dbReference>
<dbReference type="InterPro" id="IPR013384">
    <property type="entry name" value="Flagell_FlgL"/>
</dbReference>
<protein>
    <submittedName>
        <fullName evidence="7">Flagellar hook-associated protein 3</fullName>
    </submittedName>
</protein>
<dbReference type="InterPro" id="IPR001029">
    <property type="entry name" value="Flagellin_N"/>
</dbReference>
<evidence type="ECO:0000256" key="3">
    <source>
        <dbReference type="ARBA" id="ARBA00005709"/>
    </source>
</evidence>
<evidence type="ECO:0000256" key="2">
    <source>
        <dbReference type="ARBA" id="ARBA00004613"/>
    </source>
</evidence>
<dbReference type="AlphaFoldDB" id="K1JIH4"/>
<comment type="caution">
    <text evidence="7">The sequence shown here is derived from an EMBL/GenBank/DDBJ whole genome shotgun (WGS) entry which is preliminary data.</text>
</comment>
<comment type="subcellular location">
    <subcellularLocation>
        <location evidence="1">Bacterial flagellum</location>
    </subcellularLocation>
    <subcellularLocation>
        <location evidence="2">Secreted</location>
    </subcellularLocation>
</comment>
<dbReference type="PANTHER" id="PTHR42792:SF1">
    <property type="entry name" value="FLAGELLAR HOOK-ASSOCIATED PROTEIN 3"/>
    <property type="match status" value="1"/>
</dbReference>
<name>K1JIH4_9GAMM</name>
<dbReference type="InterPro" id="IPR001492">
    <property type="entry name" value="Flagellin"/>
</dbReference>
<keyword evidence="7" id="KW-0969">Cilium</keyword>
<evidence type="ECO:0000256" key="5">
    <source>
        <dbReference type="ARBA" id="ARBA00023143"/>
    </source>
</evidence>
<evidence type="ECO:0000313" key="8">
    <source>
        <dbReference type="Proteomes" id="UP000005149"/>
    </source>
</evidence>
<keyword evidence="7" id="KW-0282">Flagellum</keyword>
<accession>K1JIH4</accession>
<dbReference type="PATRIC" id="fig|1073377.4.peg.2029"/>
<sequence>MRITTNMVYDRNITSLNGANERLSTAYEQLMTGNKFKTAGEDPSGMSQKLALTKEIDLFKQYGVNGSLLENSLGHEETVLTALNTAMTSAQTLIQKANDSAVGYEDRQAIASELEGLQKQMFDLMNSKNSQGEYIFGGNQSKTQPFIQDASGNYIFQGDTGQRKIQVSPTVQIAANDSGFNLFEIVPTRRTSSAASANIQVGVADQGHFDSFYRNNYDPSLASNQYTVNTIAGTPDTYEIRDGGGTLLQSGDYVAGNKIPFNGLELTLSLPAGGAAQNFVLDPPQNNNILDGMSDFITALRDPNITPDTFQLKVADATAHMKNARLNVDQGLGEIGGRMNGLEQVMGSNEGLSTLNQQARAKVSEADLYEVIATLSKEDAALSATQLSFSKISKLTLFDYIR</sequence>
<keyword evidence="4" id="KW-0964">Secreted</keyword>
<dbReference type="EMBL" id="AGWR01000016">
    <property type="protein sequence ID" value="EKB27687.1"/>
    <property type="molecule type" value="Genomic_DNA"/>
</dbReference>
<keyword evidence="5" id="KW-0975">Bacterial flagellum</keyword>